<dbReference type="KEGG" id="lenr:94170788"/>
<dbReference type="RefSeq" id="XP_067691844.1">
    <property type="nucleotide sequence ID" value="XM_067835278.1"/>
</dbReference>
<comment type="caution">
    <text evidence="2">The sequence shown here is derived from an EMBL/GenBank/DDBJ whole genome shotgun (WGS) entry which is preliminary data.</text>
</comment>
<name>A0A836H689_LEIEN</name>
<gene>
    <name evidence="2" type="ORF">CUR178_03546</name>
</gene>
<feature type="region of interest" description="Disordered" evidence="1">
    <location>
        <begin position="1"/>
        <end position="28"/>
    </location>
</feature>
<evidence type="ECO:0000313" key="2">
    <source>
        <dbReference type="EMBL" id="KAG5475833.1"/>
    </source>
</evidence>
<dbReference type="GeneID" id="94170788"/>
<dbReference type="Proteomes" id="UP000674179">
    <property type="component" value="Chromosome 27"/>
</dbReference>
<organism evidence="2 3">
    <name type="scientific">Leishmania enriettii</name>
    <dbReference type="NCBI Taxonomy" id="5663"/>
    <lineage>
        <taxon>Eukaryota</taxon>
        <taxon>Discoba</taxon>
        <taxon>Euglenozoa</taxon>
        <taxon>Kinetoplastea</taxon>
        <taxon>Metakinetoplastina</taxon>
        <taxon>Trypanosomatida</taxon>
        <taxon>Trypanosomatidae</taxon>
        <taxon>Leishmaniinae</taxon>
        <taxon>Leishmania</taxon>
    </lineage>
</organism>
<feature type="compositionally biased region" description="Polar residues" evidence="1">
    <location>
        <begin position="1"/>
        <end position="13"/>
    </location>
</feature>
<evidence type="ECO:0000313" key="3">
    <source>
        <dbReference type="Proteomes" id="UP000674179"/>
    </source>
</evidence>
<accession>A0A836H689</accession>
<feature type="compositionally biased region" description="Polar residues" evidence="1">
    <location>
        <begin position="204"/>
        <end position="225"/>
    </location>
</feature>
<sequence>MPRQSSRCSSPGANGQRDEPVDDASQLPSCVSASSPVGSIDASGVFLFLNGLVCRTADASGRFRPADVFSGVDREAATAAPAVPSASAHSHVPASSAEETKPTVDSDCPLFNCFGVLSGGVIIDPIDESFVEFTDSSVYTPRTVLADADARDGPHSEPARRILQEANERAFRAGQTQLIRPECPLTLCCSELPLPPVCSDPPQKRSQSRSSCFSTAGSSGPTVTSPRHAAMLGTERVEKWLSRLAQLPGQTQKPLKRHAWAAVWADAEELRLCMRAHRDVRASESSLYLPPRIPFPLRFRGKPIVLPHVAERVSHTASQPSPPPDRDAECTTAVPPDRMRCAASSFTCYTGVPRFAAATDSAPRADSAEFVRGTAVTRLRKRLRPYAVTASRERRRDSSSHDEEERFLVPLIGATPRQAAFTLFVLYFNHLGLVCNDVRVTGETAASSCSDELDGRTTTWALCPNHLYDVVAEVERKRRVTKELRENPERVFAGGTRWSTTPSNRNAVSAAWTALLLSSRAALLDRIADLNRHIHELHRETQRQQHAKEEGVL</sequence>
<protein>
    <submittedName>
        <fullName evidence="2">Uncharacterized protein</fullName>
    </submittedName>
</protein>
<reference evidence="2 3" key="1">
    <citation type="submission" date="2021-02" db="EMBL/GenBank/DDBJ databases">
        <title>Leishmania (Mundinia) enrietti genome sequencing and assembly.</title>
        <authorList>
            <person name="Almutairi H."/>
            <person name="Gatherer D."/>
        </authorList>
    </citation>
    <scope>NUCLEOTIDE SEQUENCE [LARGE SCALE GENOMIC DNA]</scope>
    <source>
        <strain evidence="2">CUR178</strain>
    </source>
</reference>
<keyword evidence="3" id="KW-1185">Reference proteome</keyword>
<feature type="region of interest" description="Disordered" evidence="1">
    <location>
        <begin position="199"/>
        <end position="226"/>
    </location>
</feature>
<dbReference type="AlphaFoldDB" id="A0A836H689"/>
<feature type="region of interest" description="Disordered" evidence="1">
    <location>
        <begin position="80"/>
        <end position="101"/>
    </location>
</feature>
<dbReference type="OrthoDB" id="272873at2759"/>
<evidence type="ECO:0000256" key="1">
    <source>
        <dbReference type="SAM" id="MobiDB-lite"/>
    </source>
</evidence>
<feature type="region of interest" description="Disordered" evidence="1">
    <location>
        <begin position="312"/>
        <end position="332"/>
    </location>
</feature>
<proteinExistence type="predicted"/>
<feature type="compositionally biased region" description="Low complexity" evidence="1">
    <location>
        <begin position="80"/>
        <end position="97"/>
    </location>
</feature>
<dbReference type="EMBL" id="JAFHKP010000027">
    <property type="protein sequence ID" value="KAG5475833.1"/>
    <property type="molecule type" value="Genomic_DNA"/>
</dbReference>